<feature type="site" description="Interaction with DNA substrate" evidence="11">
    <location>
        <position position="231"/>
    </location>
</feature>
<keyword evidence="8" id="KW-0234">DNA repair</keyword>
<dbReference type="Pfam" id="PF03372">
    <property type="entry name" value="Exo_endo_phos"/>
    <property type="match status" value="1"/>
</dbReference>
<keyword evidence="4 10" id="KW-0479">Metal-binding</keyword>
<dbReference type="GO" id="GO:0008081">
    <property type="term" value="F:phosphoric diester hydrolase activity"/>
    <property type="evidence" value="ECO:0007669"/>
    <property type="project" value="TreeGrafter"/>
</dbReference>
<dbReference type="EC" id="3.1.11.2" evidence="3"/>
<dbReference type="GO" id="GO:0006284">
    <property type="term" value="P:base-excision repair"/>
    <property type="evidence" value="ECO:0007669"/>
    <property type="project" value="TreeGrafter"/>
</dbReference>
<feature type="site" description="Transition state stabilizer" evidence="11">
    <location>
        <position position="140"/>
    </location>
</feature>
<comment type="cofactor">
    <cofactor evidence="10">
        <name>Mg(2+)</name>
        <dbReference type="ChEBI" id="CHEBI:18420"/>
    </cofactor>
    <cofactor evidence="10">
        <name>Mn(2+)</name>
        <dbReference type="ChEBI" id="CHEBI:29035"/>
    </cofactor>
    <text evidence="10">Probably binds two magnesium or manganese ions per subunit.</text>
</comment>
<evidence type="ECO:0000256" key="7">
    <source>
        <dbReference type="ARBA" id="ARBA00022842"/>
    </source>
</evidence>
<sequence length="529" mass="61831">MSSGGKLRFMSWNSNGLKSKISRVRSEIEKQECHVVFLQETHSNEDLEKLEDWKSIYTKQTSPNTGVAILIRKDIFDESCYTVERDHDGCYIVVKCTLKGQLFTLVSLYNPPANTRPLIKLRNVIEKNADSILLIGGDFNTTLNPYLDRNSKTKNKQHLSLNPVVEVFMTSFHLVDVWRRFHPTECEFTYKSSKRPGKAVKSRLDYLFVPEESMHYIKTCEISKEECCSDHQPVLFEIWMSKEESKKPEFCDYPFTGEWLRYKSIYQTKHDWTKNPHTPPVMKEEIEKAVESLAVNQKQDDRPDCIPLSFYVNNLYNLIPDLCAFCNNILQQPVNIPESFNEAFKVSETYYRFNVDYLILATVMARRLHDHLESHSVEYTDDRKKENKAVLFTFKEQPIKVSWSVLRKFLAKEMDKVKTTPPIPDTYLIDIFYRVLKNSSCGKYKLLCWGCPLTPVLMTLCLKCIANEMIEMVQDQTSKIFISRENVVVRFSLDFDKELNNLKEKYIFVECKLVDECKPIDANPSEDLR</sequence>
<dbReference type="InterPro" id="IPR004808">
    <property type="entry name" value="AP_endonuc_1"/>
</dbReference>
<proteinExistence type="inferred from homology"/>
<feature type="active site" evidence="9">
    <location>
        <position position="109"/>
    </location>
</feature>
<evidence type="ECO:0000256" key="10">
    <source>
        <dbReference type="PIRSR" id="PIRSR604808-2"/>
    </source>
</evidence>
<evidence type="ECO:0000256" key="5">
    <source>
        <dbReference type="ARBA" id="ARBA00022763"/>
    </source>
</evidence>
<dbReference type="AlphaFoldDB" id="A0A8C1NK52"/>
<evidence type="ECO:0000256" key="11">
    <source>
        <dbReference type="PIRSR" id="PIRSR604808-3"/>
    </source>
</evidence>
<evidence type="ECO:0000313" key="14">
    <source>
        <dbReference type="Proteomes" id="UP000694427"/>
    </source>
</evidence>
<dbReference type="GO" id="GO:0003906">
    <property type="term" value="F:DNA-(apurinic or apyrimidinic site) endonuclease activity"/>
    <property type="evidence" value="ECO:0007669"/>
    <property type="project" value="TreeGrafter"/>
</dbReference>
<dbReference type="Gene3D" id="3.60.10.10">
    <property type="entry name" value="Endonuclease/exonuclease/phosphatase"/>
    <property type="match status" value="1"/>
</dbReference>
<evidence type="ECO:0000256" key="3">
    <source>
        <dbReference type="ARBA" id="ARBA00012115"/>
    </source>
</evidence>
<dbReference type="GO" id="GO:0005634">
    <property type="term" value="C:nucleus"/>
    <property type="evidence" value="ECO:0007669"/>
    <property type="project" value="TreeGrafter"/>
</dbReference>
<feature type="site" description="Important for catalytic activity" evidence="11">
    <location>
        <position position="205"/>
    </location>
</feature>
<evidence type="ECO:0000256" key="6">
    <source>
        <dbReference type="ARBA" id="ARBA00022801"/>
    </source>
</evidence>
<keyword evidence="14" id="KW-1185">Reference proteome</keyword>
<feature type="binding site" evidence="10">
    <location>
        <position position="140"/>
    </location>
    <ligand>
        <name>Mg(2+)</name>
        <dbReference type="ChEBI" id="CHEBI:18420"/>
        <label>1</label>
    </ligand>
</feature>
<feature type="binding site" evidence="10">
    <location>
        <position position="230"/>
    </location>
    <ligand>
        <name>Mg(2+)</name>
        <dbReference type="ChEBI" id="CHEBI:18420"/>
        <label>1</label>
    </ligand>
</feature>
<dbReference type="Ensembl" id="ENSCCRT00010102142.1">
    <property type="protein sequence ID" value="ENSCCRP00010092132.1"/>
    <property type="gene ID" value="ENSCCRG00010040276.1"/>
</dbReference>
<reference evidence="13" key="2">
    <citation type="submission" date="2025-09" db="UniProtKB">
        <authorList>
            <consortium name="Ensembl"/>
        </authorList>
    </citation>
    <scope>IDENTIFICATION</scope>
</reference>
<keyword evidence="5" id="KW-0227">DNA damage</keyword>
<feature type="binding site" evidence="10">
    <location>
        <position position="231"/>
    </location>
    <ligand>
        <name>Mg(2+)</name>
        <dbReference type="ChEBI" id="CHEBI:18420"/>
        <label>1</label>
    </ligand>
</feature>
<feature type="domain" description="Endonuclease/exonuclease/phosphatase" evidence="12">
    <location>
        <begin position="10"/>
        <end position="231"/>
    </location>
</feature>
<feature type="binding site" evidence="10">
    <location>
        <position position="40"/>
    </location>
    <ligand>
        <name>Mg(2+)</name>
        <dbReference type="ChEBI" id="CHEBI:18420"/>
        <label>1</label>
    </ligand>
</feature>
<protein>
    <recommendedName>
        <fullName evidence="3">exodeoxyribonuclease III</fullName>
        <ecNumber evidence="3">3.1.11.2</ecNumber>
    </recommendedName>
</protein>
<evidence type="ECO:0000259" key="12">
    <source>
        <dbReference type="Pfam" id="PF03372"/>
    </source>
</evidence>
<name>A0A8C1NK52_CYPCA</name>
<comment type="catalytic activity">
    <reaction evidence="1">
        <text>Exonucleolytic cleavage in the 3'- to 5'-direction to yield nucleoside 5'-phosphates.</text>
        <dbReference type="EC" id="3.1.11.2"/>
    </reaction>
</comment>
<dbReference type="GO" id="GO:0046872">
    <property type="term" value="F:metal ion binding"/>
    <property type="evidence" value="ECO:0007669"/>
    <property type="project" value="UniProtKB-KW"/>
</dbReference>
<dbReference type="CDD" id="cd09076">
    <property type="entry name" value="L1-EN"/>
    <property type="match status" value="1"/>
</dbReference>
<keyword evidence="10" id="KW-0464">Manganese</keyword>
<organism evidence="13 14">
    <name type="scientific">Cyprinus carpio</name>
    <name type="common">Common carp</name>
    <dbReference type="NCBI Taxonomy" id="7962"/>
    <lineage>
        <taxon>Eukaryota</taxon>
        <taxon>Metazoa</taxon>
        <taxon>Chordata</taxon>
        <taxon>Craniata</taxon>
        <taxon>Vertebrata</taxon>
        <taxon>Euteleostomi</taxon>
        <taxon>Actinopterygii</taxon>
        <taxon>Neopterygii</taxon>
        <taxon>Teleostei</taxon>
        <taxon>Ostariophysi</taxon>
        <taxon>Cypriniformes</taxon>
        <taxon>Cyprinidae</taxon>
        <taxon>Cyprininae</taxon>
        <taxon>Cyprinus</taxon>
    </lineage>
</organism>
<evidence type="ECO:0000256" key="8">
    <source>
        <dbReference type="ARBA" id="ARBA00023204"/>
    </source>
</evidence>
<feature type="active site" description="Proton acceptor" evidence="9">
    <location>
        <position position="231"/>
    </location>
</feature>
<accession>A0A8C1NK52</accession>
<feature type="binding site" evidence="10">
    <location>
        <position position="138"/>
    </location>
    <ligand>
        <name>Mg(2+)</name>
        <dbReference type="ChEBI" id="CHEBI:18420"/>
        <label>1</label>
    </ligand>
</feature>
<dbReference type="GO" id="GO:0008311">
    <property type="term" value="F:double-stranded DNA 3'-5' DNA exonuclease activity"/>
    <property type="evidence" value="ECO:0007669"/>
    <property type="project" value="UniProtKB-EC"/>
</dbReference>
<evidence type="ECO:0000256" key="9">
    <source>
        <dbReference type="PIRSR" id="PIRSR604808-1"/>
    </source>
</evidence>
<feature type="active site" description="Proton donor/acceptor" evidence="9">
    <location>
        <position position="138"/>
    </location>
</feature>
<keyword evidence="7 10" id="KW-0460">Magnesium</keyword>
<dbReference type="PANTHER" id="PTHR22748">
    <property type="entry name" value="AP ENDONUCLEASE"/>
    <property type="match status" value="1"/>
</dbReference>
<reference evidence="13" key="1">
    <citation type="submission" date="2025-08" db="UniProtKB">
        <authorList>
            <consortium name="Ensembl"/>
        </authorList>
    </citation>
    <scope>IDENTIFICATION</scope>
</reference>
<dbReference type="Proteomes" id="UP000694427">
    <property type="component" value="Unplaced"/>
</dbReference>
<dbReference type="InterPro" id="IPR036691">
    <property type="entry name" value="Endo/exonu/phosph_ase_sf"/>
</dbReference>
<dbReference type="SUPFAM" id="SSF56219">
    <property type="entry name" value="DNase I-like"/>
    <property type="match status" value="1"/>
</dbReference>
<evidence type="ECO:0000256" key="1">
    <source>
        <dbReference type="ARBA" id="ARBA00000493"/>
    </source>
</evidence>
<dbReference type="PANTHER" id="PTHR22748:SF26">
    <property type="entry name" value="ENDONUCLEASE_EXONUCLEASE_PHOSPHATASE DOMAIN-CONTAINING PROTEIN"/>
    <property type="match status" value="1"/>
</dbReference>
<feature type="binding site" evidence="10">
    <location>
        <position position="13"/>
    </location>
    <ligand>
        <name>Mg(2+)</name>
        <dbReference type="ChEBI" id="CHEBI:18420"/>
        <label>1</label>
    </ligand>
</feature>
<evidence type="ECO:0000313" key="13">
    <source>
        <dbReference type="Ensembl" id="ENSCCRP00010092132.1"/>
    </source>
</evidence>
<keyword evidence="6" id="KW-0378">Hydrolase</keyword>
<dbReference type="InterPro" id="IPR005135">
    <property type="entry name" value="Endo/exonuclease/phosphatase"/>
</dbReference>
<evidence type="ECO:0000256" key="4">
    <source>
        <dbReference type="ARBA" id="ARBA00022723"/>
    </source>
</evidence>
<evidence type="ECO:0000256" key="2">
    <source>
        <dbReference type="ARBA" id="ARBA00007092"/>
    </source>
</evidence>
<comment type="similarity">
    <text evidence="2">Belongs to the DNA repair enzymes AP/ExoA family.</text>
</comment>